<dbReference type="PROSITE" id="PS50894">
    <property type="entry name" value="HPT"/>
    <property type="match status" value="1"/>
</dbReference>
<protein>
    <submittedName>
        <fullName evidence="3">Hpt domain-containing protein</fullName>
    </submittedName>
</protein>
<gene>
    <name evidence="3" type="ORF">FQ154_08575</name>
</gene>
<evidence type="ECO:0000256" key="1">
    <source>
        <dbReference type="PROSITE-ProRule" id="PRU00110"/>
    </source>
</evidence>
<dbReference type="AlphaFoldDB" id="A0A5B0EFB7"/>
<proteinExistence type="predicted"/>
<reference evidence="3 4" key="1">
    <citation type="submission" date="2019-07" db="EMBL/GenBank/DDBJ databases">
        <title>Analysis of the biochemical properties, biological activity and biotechnological potential of siderophores and biosurfactants produced by Antarctic psychrotolerant bacteria.</title>
        <authorList>
            <person name="Styczynski M."/>
            <person name="Krucon T."/>
            <person name="Decewicz P."/>
            <person name="Dziewit L."/>
        </authorList>
    </citation>
    <scope>NUCLEOTIDE SEQUENCE [LARGE SCALE GENOMIC DNA]</scope>
    <source>
        <strain evidence="3 4">ANT_H27</strain>
    </source>
</reference>
<evidence type="ECO:0000259" key="2">
    <source>
        <dbReference type="PROSITE" id="PS50894"/>
    </source>
</evidence>
<dbReference type="Gene3D" id="1.20.120.160">
    <property type="entry name" value="HPT domain"/>
    <property type="match status" value="1"/>
</dbReference>
<evidence type="ECO:0000313" key="3">
    <source>
        <dbReference type="EMBL" id="KAA0977346.1"/>
    </source>
</evidence>
<accession>A0A5B0EFB7</accession>
<dbReference type="GO" id="GO:0000160">
    <property type="term" value="P:phosphorelay signal transduction system"/>
    <property type="evidence" value="ECO:0007669"/>
    <property type="project" value="InterPro"/>
</dbReference>
<name>A0A5B0EFB7_9MICC</name>
<organism evidence="3 4">
    <name type="scientific">Paeniglutamicibacter gangotriensis</name>
    <dbReference type="NCBI Taxonomy" id="254787"/>
    <lineage>
        <taxon>Bacteria</taxon>
        <taxon>Bacillati</taxon>
        <taxon>Actinomycetota</taxon>
        <taxon>Actinomycetes</taxon>
        <taxon>Micrococcales</taxon>
        <taxon>Micrococcaceae</taxon>
        <taxon>Paeniglutamicibacter</taxon>
    </lineage>
</organism>
<dbReference type="EMBL" id="VOBL01000007">
    <property type="protein sequence ID" value="KAA0977346.1"/>
    <property type="molecule type" value="Genomic_DNA"/>
</dbReference>
<dbReference type="SUPFAM" id="SSF47226">
    <property type="entry name" value="Histidine-containing phosphotransfer domain, HPT domain"/>
    <property type="match status" value="1"/>
</dbReference>
<dbReference type="RefSeq" id="WP_051059992.1">
    <property type="nucleotide sequence ID" value="NZ_JBITUG010000003.1"/>
</dbReference>
<feature type="domain" description="HPt" evidence="2">
    <location>
        <begin position="25"/>
        <end position="128"/>
    </location>
</feature>
<dbReference type="OrthoDB" id="4964540at2"/>
<evidence type="ECO:0000313" key="4">
    <source>
        <dbReference type="Proteomes" id="UP000323856"/>
    </source>
</evidence>
<dbReference type="Proteomes" id="UP000323856">
    <property type="component" value="Unassembled WGS sequence"/>
</dbReference>
<dbReference type="InterPro" id="IPR008207">
    <property type="entry name" value="Sig_transdc_His_kin_Hpt_dom"/>
</dbReference>
<comment type="caution">
    <text evidence="1">Lacks conserved residue(s) required for the propagation of feature annotation.</text>
</comment>
<sequence length="134" mass="14796">MKSLQPDPGAEMCMRTLGKLCEELGPDSVDEYILMFKSLWPSRVARLRDALSSNDRDMGEDAALSLRSSATMAGAYELAGLALQLQQAFREGTVGARTELVRSIEYSGKMVLRVLETPGFTERALRTYRESVSA</sequence>
<dbReference type="Pfam" id="PF01627">
    <property type="entry name" value="Hpt"/>
    <property type="match status" value="1"/>
</dbReference>
<comment type="caution">
    <text evidence="3">The sequence shown here is derived from an EMBL/GenBank/DDBJ whole genome shotgun (WGS) entry which is preliminary data.</text>
</comment>
<dbReference type="InterPro" id="IPR036641">
    <property type="entry name" value="HPT_dom_sf"/>
</dbReference>